<evidence type="ECO:0000313" key="6">
    <source>
        <dbReference type="EMBL" id="QJI05202.1"/>
    </source>
</evidence>
<name>A0A6M3Y541_9ZZZZ</name>
<gene>
    <name evidence="6" type="ORF">MM415A00138_0015</name>
    <name evidence="4" type="ORF">MM415B01354_0013</name>
    <name evidence="5" type="ORF">TM448B00155_0012</name>
</gene>
<dbReference type="EMBL" id="MT145196">
    <property type="protein sequence ID" value="QJI05202.1"/>
    <property type="molecule type" value="Genomic_DNA"/>
</dbReference>
<dbReference type="Pfam" id="PF02817">
    <property type="entry name" value="E3_binding"/>
    <property type="match status" value="1"/>
</dbReference>
<evidence type="ECO:0000256" key="2">
    <source>
        <dbReference type="SAM" id="MobiDB-lite"/>
    </source>
</evidence>
<dbReference type="EMBL" id="MT144593">
    <property type="protein sequence ID" value="QJH93896.1"/>
    <property type="molecule type" value="Genomic_DNA"/>
</dbReference>
<dbReference type="GO" id="GO:0016746">
    <property type="term" value="F:acyltransferase activity"/>
    <property type="evidence" value="ECO:0007669"/>
    <property type="project" value="InterPro"/>
</dbReference>
<evidence type="ECO:0000256" key="1">
    <source>
        <dbReference type="ARBA" id="ARBA00007317"/>
    </source>
</evidence>
<evidence type="ECO:0000313" key="5">
    <source>
        <dbReference type="EMBL" id="QJH93896.1"/>
    </source>
</evidence>
<proteinExistence type="inferred from homology"/>
<dbReference type="EMBL" id="MT141354">
    <property type="protein sequence ID" value="QJA59108.1"/>
    <property type="molecule type" value="Genomic_DNA"/>
</dbReference>
<accession>A0A6M3Y541</accession>
<reference evidence="6" key="1">
    <citation type="submission" date="2020-03" db="EMBL/GenBank/DDBJ databases">
        <title>The deep terrestrial virosphere.</title>
        <authorList>
            <person name="Holmfeldt K."/>
            <person name="Nilsson E."/>
            <person name="Simone D."/>
            <person name="Lopez-Fernandez M."/>
            <person name="Wu X."/>
            <person name="de Brujin I."/>
            <person name="Lundin D."/>
            <person name="Andersson A."/>
            <person name="Bertilsson S."/>
            <person name="Dopson M."/>
        </authorList>
    </citation>
    <scope>NUCLEOTIDE SEQUENCE</scope>
    <source>
        <strain evidence="6">MM415A00138</strain>
        <strain evidence="4">MM415B01354</strain>
        <strain evidence="5">TM448B00155</strain>
    </source>
</reference>
<dbReference type="Gene3D" id="4.10.320.10">
    <property type="entry name" value="E3-binding domain"/>
    <property type="match status" value="1"/>
</dbReference>
<dbReference type="PROSITE" id="PS51826">
    <property type="entry name" value="PSBD"/>
    <property type="match status" value="1"/>
</dbReference>
<evidence type="ECO:0000259" key="3">
    <source>
        <dbReference type="PROSITE" id="PS51826"/>
    </source>
</evidence>
<feature type="compositionally biased region" description="Acidic residues" evidence="2">
    <location>
        <begin position="125"/>
        <end position="138"/>
    </location>
</feature>
<dbReference type="SUPFAM" id="SSF47005">
    <property type="entry name" value="Peripheral subunit-binding domain of 2-oxo acid dehydrogenase complex"/>
    <property type="match status" value="1"/>
</dbReference>
<dbReference type="InterPro" id="IPR004167">
    <property type="entry name" value="PSBD"/>
</dbReference>
<evidence type="ECO:0000313" key="4">
    <source>
        <dbReference type="EMBL" id="QJA59108.1"/>
    </source>
</evidence>
<organism evidence="6">
    <name type="scientific">viral metagenome</name>
    <dbReference type="NCBI Taxonomy" id="1070528"/>
    <lineage>
        <taxon>unclassified sequences</taxon>
        <taxon>metagenomes</taxon>
        <taxon>organismal metagenomes</taxon>
    </lineage>
</organism>
<protein>
    <recommendedName>
        <fullName evidence="3">Peripheral subunit-binding (PSBD) domain-containing protein</fullName>
    </recommendedName>
</protein>
<feature type="domain" description="Peripheral subunit-binding (PSBD)" evidence="3">
    <location>
        <begin position="67"/>
        <end position="104"/>
    </location>
</feature>
<dbReference type="AlphaFoldDB" id="A0A6M3Y541"/>
<sequence>MPNIQSDTRWTGLSSKEADSLRIYCREKNVRMPADPNMRVRMVYEKILKKTVPPSILAATTSRISPSVSPAAKTLAEQLGLDLNLVEGNGPNGKIVVNDIRKHLSDRFDILKSELGKLRSKDTHDEEGEDDVFQEEAE</sequence>
<dbReference type="InterPro" id="IPR036625">
    <property type="entry name" value="E3-bd_dom_sf"/>
</dbReference>
<feature type="region of interest" description="Disordered" evidence="2">
    <location>
        <begin position="118"/>
        <end position="138"/>
    </location>
</feature>
<comment type="similarity">
    <text evidence="1">Belongs to the 2-oxoacid dehydrogenase family.</text>
</comment>